<evidence type="ECO:0000256" key="4">
    <source>
        <dbReference type="ARBA" id="ARBA00022475"/>
    </source>
</evidence>
<dbReference type="EMBL" id="JACRTE010000002">
    <property type="protein sequence ID" value="MBC8595638.1"/>
    <property type="molecule type" value="Genomic_DNA"/>
</dbReference>
<feature type="domain" description="ABC transporter" evidence="10">
    <location>
        <begin position="294"/>
        <end position="514"/>
    </location>
</feature>
<dbReference type="GO" id="GO:0005524">
    <property type="term" value="F:ATP binding"/>
    <property type="evidence" value="ECO:0007669"/>
    <property type="project" value="UniProtKB-KW"/>
</dbReference>
<feature type="transmembrane region" description="Helical" evidence="9">
    <location>
        <begin position="646"/>
        <end position="666"/>
    </location>
</feature>
<evidence type="ECO:0000259" key="10">
    <source>
        <dbReference type="PROSITE" id="PS50893"/>
    </source>
</evidence>
<accession>A0A926F4K5</accession>
<dbReference type="Gene3D" id="3.40.50.300">
    <property type="entry name" value="P-loop containing nucleotide triphosphate hydrolases"/>
    <property type="match status" value="2"/>
</dbReference>
<keyword evidence="7" id="KW-1278">Translocase</keyword>
<evidence type="ECO:0000256" key="5">
    <source>
        <dbReference type="ARBA" id="ARBA00022741"/>
    </source>
</evidence>
<feature type="transmembrane region" description="Helical" evidence="9">
    <location>
        <begin position="672"/>
        <end position="689"/>
    </location>
</feature>
<feature type="transmembrane region" description="Helical" evidence="9">
    <location>
        <begin position="701"/>
        <end position="721"/>
    </location>
</feature>
<evidence type="ECO:0000313" key="11">
    <source>
        <dbReference type="EMBL" id="MBC8595638.1"/>
    </source>
</evidence>
<keyword evidence="9" id="KW-1133">Transmembrane helix</keyword>
<keyword evidence="4" id="KW-1003">Cell membrane</keyword>
<dbReference type="GO" id="GO:0043190">
    <property type="term" value="C:ATP-binding cassette (ABC) transporter complex"/>
    <property type="evidence" value="ECO:0007669"/>
    <property type="project" value="TreeGrafter"/>
</dbReference>
<dbReference type="PROSITE" id="PS50893">
    <property type="entry name" value="ABC_TRANSPORTER_2"/>
    <property type="match status" value="2"/>
</dbReference>
<proteinExistence type="inferred from homology"/>
<dbReference type="GO" id="GO:0016887">
    <property type="term" value="F:ATP hydrolysis activity"/>
    <property type="evidence" value="ECO:0007669"/>
    <property type="project" value="InterPro"/>
</dbReference>
<dbReference type="NCBIfam" id="NF010167">
    <property type="entry name" value="PRK13648.1"/>
    <property type="match status" value="2"/>
</dbReference>
<evidence type="ECO:0000256" key="9">
    <source>
        <dbReference type="SAM" id="Phobius"/>
    </source>
</evidence>
<feature type="transmembrane region" description="Helical" evidence="9">
    <location>
        <begin position="727"/>
        <end position="758"/>
    </location>
</feature>
<sequence>MESIKIENLTFTYPLNSAPSLKNVSLNVDKGEFVTIFGKSGCGKSTLLRHIKPPLCPYGERTGEVYLGERCVFSLSNREQAEKIGFVMQNPDEQIVTDKVWHELAFGLENLGIANDEIRARVAETSAFFGISDWFYKNTDTLSGGQKQLLNLASVMVMQPSVLILDEPTSRLDPISAKNFLQAVSNLNKELGTTVILTEHRLDEALAMSDVCVAMENGEIIAQGEPRRVCKKLEELKSDLTLSLPVPARIFSTVGYDGNLPLTVREGRKILNDSKILNRLDFAKNPPCDKKCALELKNLYFRYEKDSPDILKGLSAKIYEGEHYAILGANGAGKSTLLNVISGGFTPYSGKINVLNGKKIAYLPQEVKMIFSKNTVEDDLREAVQKDSENFEKRLENVIEICGLENLTDRHPYDLSGGEQQRTAMAKVLLTEPDILLLDEPTKGIDAHFKQKLARLIKTLQKSGITVVTVSHDIEFCAEFADRCAMFFDGQIVSEGAPREFFDGKNFYTTAANRMSRQIIDNAVLERDVIFALGGKITETEDESVSNILLKSTERKAEKAENPSEKHISPKRIALGIIFALLFVLQSRFSVYPTAVLTKIFGSFGESAAQILSIITLAVSLICFIPQKKIGIDTKKSSGKLDKRTLLASVFVLIAVPLTVLYGVYFLGDRKFYFISLAVIFETLIPFFAVFEGRKPKARELVVISVLCALAVAGRTAFFMLPQFKPIVAVVMISAVCFGAETGFLVGAVSAFVSNFYFSQGPWTPWQMLALGAVGFVTGIVYQKNIFPKTKLSLAVFGFFATLIIYGGIMNPASVITYQPYPDFALIVSSYWLGLPFDLVHAFSTAFFMWFISEPLIDKLERIKIKYGLVKDE</sequence>
<feature type="transmembrane region" description="Helical" evidence="9">
    <location>
        <begin position="792"/>
        <end position="810"/>
    </location>
</feature>
<evidence type="ECO:0000256" key="7">
    <source>
        <dbReference type="ARBA" id="ARBA00022967"/>
    </source>
</evidence>
<evidence type="ECO:0000256" key="1">
    <source>
        <dbReference type="ARBA" id="ARBA00004202"/>
    </source>
</evidence>
<dbReference type="RefSeq" id="WP_262431300.1">
    <property type="nucleotide sequence ID" value="NZ_JACRTE010000002.1"/>
</dbReference>
<feature type="transmembrane region" description="Helical" evidence="9">
    <location>
        <begin position="573"/>
        <end position="595"/>
    </location>
</feature>
<keyword evidence="6 11" id="KW-0067">ATP-binding</keyword>
<dbReference type="InterPro" id="IPR003593">
    <property type="entry name" value="AAA+_ATPase"/>
</dbReference>
<dbReference type="SMART" id="SM00382">
    <property type="entry name" value="AAA"/>
    <property type="match status" value="2"/>
</dbReference>
<reference evidence="11" key="1">
    <citation type="submission" date="2020-08" db="EMBL/GenBank/DDBJ databases">
        <title>Genome public.</title>
        <authorList>
            <person name="Liu C."/>
            <person name="Sun Q."/>
        </authorList>
    </citation>
    <scope>NUCLEOTIDE SEQUENCE</scope>
    <source>
        <strain evidence="11">NSJ-50</strain>
    </source>
</reference>
<evidence type="ECO:0000256" key="6">
    <source>
        <dbReference type="ARBA" id="ARBA00022840"/>
    </source>
</evidence>
<keyword evidence="12" id="KW-1185">Reference proteome</keyword>
<keyword evidence="5" id="KW-0547">Nucleotide-binding</keyword>
<dbReference type="CDD" id="cd03225">
    <property type="entry name" value="ABC_cobalt_CbiO_domain1"/>
    <property type="match status" value="2"/>
</dbReference>
<dbReference type="PANTHER" id="PTHR43553">
    <property type="entry name" value="HEAVY METAL TRANSPORTER"/>
    <property type="match status" value="1"/>
</dbReference>
<gene>
    <name evidence="11" type="ORF">H8706_01970</name>
</gene>
<dbReference type="Gene3D" id="1.10.1760.20">
    <property type="match status" value="1"/>
</dbReference>
<dbReference type="AlphaFoldDB" id="A0A926F4K5"/>
<evidence type="ECO:0000256" key="8">
    <source>
        <dbReference type="ARBA" id="ARBA00023136"/>
    </source>
</evidence>
<dbReference type="Pfam" id="PF00005">
    <property type="entry name" value="ABC_tran"/>
    <property type="match status" value="2"/>
</dbReference>
<comment type="similarity">
    <text evidence="2">Belongs to the ABC transporter superfamily.</text>
</comment>
<dbReference type="InterPro" id="IPR009825">
    <property type="entry name" value="ECF_substrate-spec-like"/>
</dbReference>
<name>A0A926F4K5_9FIRM</name>
<evidence type="ECO:0000313" key="12">
    <source>
        <dbReference type="Proteomes" id="UP000647416"/>
    </source>
</evidence>
<dbReference type="Pfam" id="PF07155">
    <property type="entry name" value="ECF-ribofla_trS"/>
    <property type="match status" value="1"/>
</dbReference>
<feature type="transmembrane region" description="Helical" evidence="9">
    <location>
        <begin position="830"/>
        <end position="852"/>
    </location>
</feature>
<comment type="caution">
    <text evidence="11">The sequence shown here is derived from an EMBL/GenBank/DDBJ whole genome shotgun (WGS) entry which is preliminary data.</text>
</comment>
<evidence type="ECO:0000256" key="2">
    <source>
        <dbReference type="ARBA" id="ARBA00005417"/>
    </source>
</evidence>
<organism evidence="11 12">
    <name type="scientific">Qingrenia yutianensis</name>
    <dbReference type="NCBI Taxonomy" id="2763676"/>
    <lineage>
        <taxon>Bacteria</taxon>
        <taxon>Bacillati</taxon>
        <taxon>Bacillota</taxon>
        <taxon>Clostridia</taxon>
        <taxon>Eubacteriales</taxon>
        <taxon>Oscillospiraceae</taxon>
        <taxon>Qingrenia</taxon>
    </lineage>
</organism>
<feature type="domain" description="ABC transporter" evidence="10">
    <location>
        <begin position="4"/>
        <end position="242"/>
    </location>
</feature>
<feature type="transmembrane region" description="Helical" evidence="9">
    <location>
        <begin position="607"/>
        <end position="625"/>
    </location>
</feature>
<dbReference type="InterPro" id="IPR003439">
    <property type="entry name" value="ABC_transporter-like_ATP-bd"/>
</dbReference>
<keyword evidence="9" id="KW-0812">Transmembrane</keyword>
<dbReference type="Proteomes" id="UP000647416">
    <property type="component" value="Unassembled WGS sequence"/>
</dbReference>
<dbReference type="InterPro" id="IPR050095">
    <property type="entry name" value="ECF_ABC_transporter_ATP-bd"/>
</dbReference>
<dbReference type="InterPro" id="IPR015856">
    <property type="entry name" value="ABC_transpr_CbiO/EcfA_su"/>
</dbReference>
<dbReference type="SUPFAM" id="SSF52540">
    <property type="entry name" value="P-loop containing nucleoside triphosphate hydrolases"/>
    <property type="match status" value="2"/>
</dbReference>
<dbReference type="InterPro" id="IPR017871">
    <property type="entry name" value="ABC_transporter-like_CS"/>
</dbReference>
<comment type="subcellular location">
    <subcellularLocation>
        <location evidence="1">Cell membrane</location>
        <topology evidence="1">Peripheral membrane protein</topology>
    </subcellularLocation>
</comment>
<keyword evidence="3" id="KW-0813">Transport</keyword>
<dbReference type="PROSITE" id="PS00211">
    <property type="entry name" value="ABC_TRANSPORTER_1"/>
    <property type="match status" value="1"/>
</dbReference>
<evidence type="ECO:0000256" key="3">
    <source>
        <dbReference type="ARBA" id="ARBA00022448"/>
    </source>
</evidence>
<dbReference type="InterPro" id="IPR027417">
    <property type="entry name" value="P-loop_NTPase"/>
</dbReference>
<keyword evidence="8 9" id="KW-0472">Membrane</keyword>
<protein>
    <submittedName>
        <fullName evidence="11">ATP-binding cassette domain-containing protein</fullName>
    </submittedName>
</protein>
<dbReference type="GO" id="GO:0042626">
    <property type="term" value="F:ATPase-coupled transmembrane transporter activity"/>
    <property type="evidence" value="ECO:0007669"/>
    <property type="project" value="TreeGrafter"/>
</dbReference>